<proteinExistence type="predicted"/>
<evidence type="ECO:0000313" key="3">
    <source>
        <dbReference type="WBParaSite" id="Gr19_v10_g5806.t1"/>
    </source>
</evidence>
<name>A0A914HZ27_GLORO</name>
<protein>
    <submittedName>
        <fullName evidence="3">Uncharacterized protein</fullName>
    </submittedName>
</protein>
<evidence type="ECO:0000313" key="2">
    <source>
        <dbReference type="Proteomes" id="UP000887572"/>
    </source>
</evidence>
<keyword evidence="1" id="KW-1133">Transmembrane helix</keyword>
<accession>A0A914HZ27</accession>
<sequence length="144" mass="16922">MSSERRTRQRRARRSGQRSQYLCPSSSTIFLSFSVKVSSLATLFLSNLSSNLLQFLTSWRNVFAKLRYTQTNIQLYNIGFKTATEGIKEHRQLQIPFNVISAQQLQSFVNFRFRQRHQYTTTSIARQTMTKEEDEAKIRAEKEE</sequence>
<feature type="transmembrane region" description="Helical" evidence="1">
    <location>
        <begin position="21"/>
        <end position="45"/>
    </location>
</feature>
<keyword evidence="1" id="KW-0472">Membrane</keyword>
<evidence type="ECO:0000256" key="1">
    <source>
        <dbReference type="SAM" id="Phobius"/>
    </source>
</evidence>
<organism evidence="2 3">
    <name type="scientific">Globodera rostochiensis</name>
    <name type="common">Golden nematode worm</name>
    <name type="synonym">Heterodera rostochiensis</name>
    <dbReference type="NCBI Taxonomy" id="31243"/>
    <lineage>
        <taxon>Eukaryota</taxon>
        <taxon>Metazoa</taxon>
        <taxon>Ecdysozoa</taxon>
        <taxon>Nematoda</taxon>
        <taxon>Chromadorea</taxon>
        <taxon>Rhabditida</taxon>
        <taxon>Tylenchina</taxon>
        <taxon>Tylenchomorpha</taxon>
        <taxon>Tylenchoidea</taxon>
        <taxon>Heteroderidae</taxon>
        <taxon>Heteroderinae</taxon>
        <taxon>Globodera</taxon>
    </lineage>
</organism>
<reference evidence="3" key="1">
    <citation type="submission" date="2022-11" db="UniProtKB">
        <authorList>
            <consortium name="WormBaseParasite"/>
        </authorList>
    </citation>
    <scope>IDENTIFICATION</scope>
</reference>
<keyword evidence="2" id="KW-1185">Reference proteome</keyword>
<dbReference type="Proteomes" id="UP000887572">
    <property type="component" value="Unplaced"/>
</dbReference>
<dbReference type="AlphaFoldDB" id="A0A914HZ27"/>
<keyword evidence="1" id="KW-0812">Transmembrane</keyword>
<dbReference type="WBParaSite" id="Gr19_v10_g5806.t1">
    <property type="protein sequence ID" value="Gr19_v10_g5806.t1"/>
    <property type="gene ID" value="Gr19_v10_g5806"/>
</dbReference>